<protein>
    <recommendedName>
        <fullName evidence="1">Methyltransferase type 11 domain-containing protein</fullName>
    </recommendedName>
</protein>
<dbReference type="AlphaFoldDB" id="A0A2D2PZX5"/>
<accession>A0A2D2PZX5</accession>
<dbReference type="RefSeq" id="WP_099798116.1">
    <property type="nucleotide sequence ID" value="NZ_CP018092.1"/>
</dbReference>
<dbReference type="SUPFAM" id="SSF53335">
    <property type="entry name" value="S-adenosyl-L-methionine-dependent methyltransferases"/>
    <property type="match status" value="1"/>
</dbReference>
<dbReference type="Proteomes" id="UP000231057">
    <property type="component" value="Chromosome"/>
</dbReference>
<sequence>MVTAHLPRVLEPEVMDTPEAAAAYDATDFRAVNTAFCEDLLAQITEADHPLSLLDVGTGTARIPQMLAQRYPHWHITATDLSAAMLAIAHTHTQQCPNITLCPCDAKALPFTDGSFAVVISNSLIHHLPDPRPAFAEMLRVLRPGGLLFVRDLIRPTTHEHLNTLVQTYAQDCDPQQRQLFADSLHAALTLEEISSMLANIPQPPCSVEVTATSDRHWTVVAYR</sequence>
<dbReference type="OrthoDB" id="9778766at2"/>
<reference evidence="3" key="2">
    <citation type="journal article" date="2022" name="Front. Microbiol.">
        <title>Comparative Genomic Analysis Revealed Distinct Molecular Components and Organization of CO2-Concentrating Mechanism in Thermophilic Cyanobacteria.</title>
        <authorList>
            <person name="Tang J."/>
            <person name="Zhou H."/>
            <person name="Yao D."/>
            <person name="Riaz S."/>
            <person name="You D."/>
            <person name="Klepacz-Smolka A."/>
            <person name="Daroch M."/>
        </authorList>
    </citation>
    <scope>NUCLEOTIDE SEQUENCE [LARGE SCALE GENOMIC DNA]</scope>
    <source>
        <strain evidence="3">PCC 6715</strain>
    </source>
</reference>
<dbReference type="InterPro" id="IPR029063">
    <property type="entry name" value="SAM-dependent_MTases_sf"/>
</dbReference>
<proteinExistence type="predicted"/>
<keyword evidence="3" id="KW-1185">Reference proteome</keyword>
<evidence type="ECO:0000259" key="1">
    <source>
        <dbReference type="Pfam" id="PF08241"/>
    </source>
</evidence>
<dbReference type="EMBL" id="CP018092">
    <property type="protein sequence ID" value="ATS17763.1"/>
    <property type="molecule type" value="Genomic_DNA"/>
</dbReference>
<feature type="domain" description="Methyltransferase type 11" evidence="1">
    <location>
        <begin position="54"/>
        <end position="150"/>
    </location>
</feature>
<dbReference type="PANTHER" id="PTHR43591:SF24">
    <property type="entry name" value="2-METHOXY-6-POLYPRENYL-1,4-BENZOQUINOL METHYLASE, MITOCHONDRIAL"/>
    <property type="match status" value="1"/>
</dbReference>
<dbReference type="PANTHER" id="PTHR43591">
    <property type="entry name" value="METHYLTRANSFERASE"/>
    <property type="match status" value="1"/>
</dbReference>
<name>A0A2D2PZX5_PARLV</name>
<dbReference type="InterPro" id="IPR013216">
    <property type="entry name" value="Methyltransf_11"/>
</dbReference>
<dbReference type="Gene3D" id="3.40.50.150">
    <property type="entry name" value="Vaccinia Virus protein VP39"/>
    <property type="match status" value="1"/>
</dbReference>
<evidence type="ECO:0000313" key="3">
    <source>
        <dbReference type="Proteomes" id="UP000231057"/>
    </source>
</evidence>
<organism evidence="2 3">
    <name type="scientific">Parathermosynechococcus lividus PCC 6715</name>
    <dbReference type="NCBI Taxonomy" id="1917166"/>
    <lineage>
        <taxon>Bacteria</taxon>
        <taxon>Bacillati</taxon>
        <taxon>Cyanobacteriota</taxon>
        <taxon>Cyanophyceae</taxon>
        <taxon>Acaryochloridales</taxon>
        <taxon>Thermosynechococcaceae</taxon>
        <taxon>Parathermosynechococcus</taxon>
    </lineage>
</organism>
<gene>
    <name evidence="2" type="ORF">BRW62_02255</name>
</gene>
<dbReference type="KEGG" id="slw:BRW62_02255"/>
<dbReference type="Pfam" id="PF08241">
    <property type="entry name" value="Methyltransf_11"/>
    <property type="match status" value="1"/>
</dbReference>
<reference evidence="2 3" key="1">
    <citation type="submission" date="2016-11" db="EMBL/GenBank/DDBJ databases">
        <title>Complete genome sequence of thermophilic cyanobacteria strain Synechococcus sp. PCC6715.</title>
        <authorList>
            <person name="Tang J."/>
            <person name="Daroch M."/>
            <person name="Liang Y."/>
            <person name="Jiang D."/>
            <person name="Shah M."/>
        </authorList>
    </citation>
    <scope>NUCLEOTIDE SEQUENCE [LARGE SCALE GENOMIC DNA]</scope>
    <source>
        <strain evidence="2 3">PCC 6715</strain>
    </source>
</reference>
<dbReference type="CDD" id="cd02440">
    <property type="entry name" value="AdoMet_MTases"/>
    <property type="match status" value="1"/>
</dbReference>
<evidence type="ECO:0000313" key="2">
    <source>
        <dbReference type="EMBL" id="ATS17763.1"/>
    </source>
</evidence>
<dbReference type="GO" id="GO:0008757">
    <property type="term" value="F:S-adenosylmethionine-dependent methyltransferase activity"/>
    <property type="evidence" value="ECO:0007669"/>
    <property type="project" value="InterPro"/>
</dbReference>